<keyword evidence="2" id="KW-1133">Transmembrane helix</keyword>
<evidence type="ECO:0000256" key="2">
    <source>
        <dbReference type="SAM" id="Phobius"/>
    </source>
</evidence>
<reference evidence="3" key="1">
    <citation type="journal article" date="2023" name="GigaByte">
        <title>Genome assembly of the bearded iris, Iris pallida Lam.</title>
        <authorList>
            <person name="Bruccoleri R.E."/>
            <person name="Oakeley E.J."/>
            <person name="Faust A.M.E."/>
            <person name="Altorfer M."/>
            <person name="Dessus-Babus S."/>
            <person name="Burckhardt D."/>
            <person name="Oertli M."/>
            <person name="Naumann U."/>
            <person name="Petersen F."/>
            <person name="Wong J."/>
        </authorList>
    </citation>
    <scope>NUCLEOTIDE SEQUENCE</scope>
    <source>
        <strain evidence="3">GSM-AAB239-AS_SAM_17_03QT</strain>
    </source>
</reference>
<comment type="caution">
    <text evidence="3">The sequence shown here is derived from an EMBL/GenBank/DDBJ whole genome shotgun (WGS) entry which is preliminary data.</text>
</comment>
<keyword evidence="4" id="KW-1185">Reference proteome</keyword>
<dbReference type="PANTHER" id="PTHR31996">
    <property type="entry name" value="COILED-COIL DOMAIN-CONTAINING PROTEIN 115"/>
    <property type="match status" value="1"/>
</dbReference>
<reference evidence="3" key="2">
    <citation type="submission" date="2023-04" db="EMBL/GenBank/DDBJ databases">
        <authorList>
            <person name="Bruccoleri R.E."/>
            <person name="Oakeley E.J."/>
            <person name="Faust A.-M."/>
            <person name="Dessus-Babus S."/>
            <person name="Altorfer M."/>
            <person name="Burckhardt D."/>
            <person name="Oertli M."/>
            <person name="Naumann U."/>
            <person name="Petersen F."/>
            <person name="Wong J."/>
        </authorList>
    </citation>
    <scope>NUCLEOTIDE SEQUENCE</scope>
    <source>
        <strain evidence="3">GSM-AAB239-AS_SAM_17_03QT</strain>
        <tissue evidence="3">Leaf</tissue>
    </source>
</reference>
<accession>A0AAX6F0T3</accession>
<dbReference type="GO" id="GO:0051082">
    <property type="term" value="F:unfolded protein binding"/>
    <property type="evidence" value="ECO:0007669"/>
    <property type="project" value="TreeGrafter"/>
</dbReference>
<gene>
    <name evidence="3" type="ORF">M6B38_157500</name>
</gene>
<keyword evidence="2" id="KW-0472">Membrane</keyword>
<keyword evidence="2" id="KW-0812">Transmembrane</keyword>
<dbReference type="GO" id="GO:0070072">
    <property type="term" value="P:vacuolar proton-transporting V-type ATPase complex assembly"/>
    <property type="evidence" value="ECO:0007669"/>
    <property type="project" value="InterPro"/>
</dbReference>
<name>A0AAX6F0T3_IRIPA</name>
<dbReference type="InterPro" id="IPR040357">
    <property type="entry name" value="Vma22/CCDC115"/>
</dbReference>
<sequence>MNQRGEEKGMEGGEEEKVLVFMDSLDSYLTLLDSLSSTLRQGWLELASARHSMGSSRISSVLFDLKEKSASTTLQVTESIDNGIPSEPHYTLSKWGSLREEKCSVETDVGKLQRDSYTSELRHRGSSHPPEIVEETHKTAEVSHISGGNNVSSNFFSYHGFMWYILPIIEFCYNRLANISTLITSHFLIKLLFNFRCLFFLLGCISLGIFWFCVLGSEGES</sequence>
<dbReference type="Proteomes" id="UP001140949">
    <property type="component" value="Unassembled WGS sequence"/>
</dbReference>
<evidence type="ECO:0000256" key="1">
    <source>
        <dbReference type="ARBA" id="ARBA00093634"/>
    </source>
</evidence>
<organism evidence="3 4">
    <name type="scientific">Iris pallida</name>
    <name type="common">Sweet iris</name>
    <dbReference type="NCBI Taxonomy" id="29817"/>
    <lineage>
        <taxon>Eukaryota</taxon>
        <taxon>Viridiplantae</taxon>
        <taxon>Streptophyta</taxon>
        <taxon>Embryophyta</taxon>
        <taxon>Tracheophyta</taxon>
        <taxon>Spermatophyta</taxon>
        <taxon>Magnoliopsida</taxon>
        <taxon>Liliopsida</taxon>
        <taxon>Asparagales</taxon>
        <taxon>Iridaceae</taxon>
        <taxon>Iridoideae</taxon>
        <taxon>Irideae</taxon>
        <taxon>Iris</taxon>
    </lineage>
</organism>
<protein>
    <recommendedName>
        <fullName evidence="1">Vacuolar ATPase assembly protein VMA22</fullName>
    </recommendedName>
</protein>
<dbReference type="PANTHER" id="PTHR31996:SF2">
    <property type="entry name" value="COILED-COIL DOMAIN-CONTAINING PROTEIN 115"/>
    <property type="match status" value="1"/>
</dbReference>
<evidence type="ECO:0000313" key="3">
    <source>
        <dbReference type="EMBL" id="KAJ6810047.1"/>
    </source>
</evidence>
<feature type="transmembrane region" description="Helical" evidence="2">
    <location>
        <begin position="197"/>
        <end position="217"/>
    </location>
</feature>
<evidence type="ECO:0000313" key="4">
    <source>
        <dbReference type="Proteomes" id="UP001140949"/>
    </source>
</evidence>
<proteinExistence type="predicted"/>
<dbReference type="EMBL" id="JANAVB010032618">
    <property type="protein sequence ID" value="KAJ6810047.1"/>
    <property type="molecule type" value="Genomic_DNA"/>
</dbReference>
<dbReference type="AlphaFoldDB" id="A0AAX6F0T3"/>